<dbReference type="STRING" id="403673.A0A177WDV0"/>
<dbReference type="PANTHER" id="PTHR23327">
    <property type="entry name" value="RING FINGER PROTEIN 127"/>
    <property type="match status" value="1"/>
</dbReference>
<dbReference type="Pfam" id="PF13923">
    <property type="entry name" value="zf-C3HC4_2"/>
    <property type="match status" value="1"/>
</dbReference>
<dbReference type="EMBL" id="DS022301">
    <property type="protein sequence ID" value="OAJ38288.1"/>
    <property type="molecule type" value="Genomic_DNA"/>
</dbReference>
<dbReference type="PROSITE" id="PS50089">
    <property type="entry name" value="ZF_RING_2"/>
    <property type="match status" value="1"/>
</dbReference>
<evidence type="ECO:0000256" key="2">
    <source>
        <dbReference type="SAM" id="MobiDB-lite"/>
    </source>
</evidence>
<feature type="compositionally biased region" description="Low complexity" evidence="2">
    <location>
        <begin position="805"/>
        <end position="816"/>
    </location>
</feature>
<organism evidence="4 5">
    <name type="scientific">Batrachochytrium dendrobatidis (strain JEL423)</name>
    <dbReference type="NCBI Taxonomy" id="403673"/>
    <lineage>
        <taxon>Eukaryota</taxon>
        <taxon>Fungi</taxon>
        <taxon>Fungi incertae sedis</taxon>
        <taxon>Chytridiomycota</taxon>
        <taxon>Chytridiomycota incertae sedis</taxon>
        <taxon>Chytridiomycetes</taxon>
        <taxon>Rhizophydiales</taxon>
        <taxon>Rhizophydiales incertae sedis</taxon>
        <taxon>Batrachochytrium</taxon>
    </lineage>
</organism>
<dbReference type="Gene3D" id="2.30.130.40">
    <property type="entry name" value="LON domain-like"/>
    <property type="match status" value="1"/>
</dbReference>
<gene>
    <name evidence="4" type="ORF">BDEG_22235</name>
</gene>
<reference evidence="4 5" key="1">
    <citation type="submission" date="2006-10" db="EMBL/GenBank/DDBJ databases">
        <title>The Genome Sequence of Batrachochytrium dendrobatidis JEL423.</title>
        <authorList>
            <consortium name="The Broad Institute Genome Sequencing Platform"/>
            <person name="Birren B."/>
            <person name="Lander E."/>
            <person name="Galagan J."/>
            <person name="Cuomo C."/>
            <person name="Devon K."/>
            <person name="Jaffe D."/>
            <person name="Butler J."/>
            <person name="Alvarez P."/>
            <person name="Gnerre S."/>
            <person name="Grabherr M."/>
            <person name="Kleber M."/>
            <person name="Mauceli E."/>
            <person name="Brockman W."/>
            <person name="Young S."/>
            <person name="LaButti K."/>
            <person name="Sykes S."/>
            <person name="DeCaprio D."/>
            <person name="Crawford M."/>
            <person name="Koehrsen M."/>
            <person name="Engels R."/>
            <person name="Montgomery P."/>
            <person name="Pearson M."/>
            <person name="Howarth C."/>
            <person name="Larson L."/>
            <person name="White J."/>
            <person name="O'Leary S."/>
            <person name="Kodira C."/>
            <person name="Zeng Q."/>
            <person name="Yandava C."/>
            <person name="Alvarado L."/>
            <person name="Longcore J."/>
            <person name="James T."/>
        </authorList>
    </citation>
    <scope>NUCLEOTIDE SEQUENCE [LARGE SCALE GENOMIC DNA]</scope>
    <source>
        <strain evidence="4 5">JEL423</strain>
    </source>
</reference>
<feature type="region of interest" description="Disordered" evidence="2">
    <location>
        <begin position="409"/>
        <end position="428"/>
    </location>
</feature>
<proteinExistence type="predicted"/>
<evidence type="ECO:0000313" key="4">
    <source>
        <dbReference type="EMBL" id="OAJ38288.1"/>
    </source>
</evidence>
<feature type="region of interest" description="Disordered" evidence="2">
    <location>
        <begin position="758"/>
        <end position="838"/>
    </location>
</feature>
<keyword evidence="1" id="KW-0479">Metal-binding</keyword>
<feature type="compositionally biased region" description="Low complexity" evidence="2">
    <location>
        <begin position="409"/>
        <end position="425"/>
    </location>
</feature>
<dbReference type="InterPro" id="IPR013083">
    <property type="entry name" value="Znf_RING/FYVE/PHD"/>
</dbReference>
<evidence type="ECO:0000259" key="3">
    <source>
        <dbReference type="PROSITE" id="PS50089"/>
    </source>
</evidence>
<keyword evidence="1" id="KW-0862">Zinc</keyword>
<dbReference type="InterPro" id="IPR015947">
    <property type="entry name" value="PUA-like_sf"/>
</dbReference>
<dbReference type="InterPro" id="IPR046336">
    <property type="entry name" value="Lon_prtase_N_sf"/>
</dbReference>
<dbReference type="eggNOG" id="KOG4159">
    <property type="taxonomic scope" value="Eukaryota"/>
</dbReference>
<dbReference type="AlphaFoldDB" id="A0A177WDV0"/>
<dbReference type="SMART" id="SM00184">
    <property type="entry name" value="RING"/>
    <property type="match status" value="1"/>
</dbReference>
<dbReference type="PANTHER" id="PTHR23327:SF42">
    <property type="entry name" value="LON PEPTIDASE N-TERMINAL DOMAIN AND RING FINGER PROTEIN C14F5.10C"/>
    <property type="match status" value="1"/>
</dbReference>
<dbReference type="Proteomes" id="UP000077115">
    <property type="component" value="Unassembled WGS sequence"/>
</dbReference>
<accession>A0A177WDV0</accession>
<dbReference type="OrthoDB" id="264917at2759"/>
<evidence type="ECO:0000256" key="1">
    <source>
        <dbReference type="PROSITE-ProRule" id="PRU00175"/>
    </source>
</evidence>
<dbReference type="InterPro" id="IPR001841">
    <property type="entry name" value="Znf_RING"/>
</dbReference>
<feature type="domain" description="RING-type" evidence="3">
    <location>
        <begin position="495"/>
        <end position="533"/>
    </location>
</feature>
<name>A0A177WDV0_BATDL</name>
<keyword evidence="1" id="KW-0863">Zinc-finger</keyword>
<dbReference type="InterPro" id="IPR003111">
    <property type="entry name" value="Lon_prtase_N"/>
</dbReference>
<sequence length="938" mass="104646">MELLFQPLTLPCGYSVCRRCFRRPSAKPIRGRSLQSQVKLMSQVFDNRTGIPSNQLNGINQHSSTLSFFTAPEILDSQTRSVPVHPQSPVMDTISTNFVSDATTTMRPYTVTSDIFTYTNTHDTSAALSMASATATESPASQTTLNSAAPPNIPSRKFTFPAPSPIWDADHEATARQAVDCVGAYICPVRACRRQHRFRGERGDVILTSLLERLFPKETAALRLVLQGEERLKQYWNPAQPMCQDGYCDIGSKDPTSCTVRNKEHDLLDIIQSCFEPAIAQCEFLQLPYVVRAKVYAELGRFDEATASANFASYLNPINRRGLITEKLIAWRKRMHESQLHILATCAMSALYCTEFNNGAEFVAKSVQTAVEDLRTEIYTCIYNEDAADGRNSLPHSWANMNLDSTCGSVPSASSPSPSSEISSPTQQNMFIPSSDGIPPCVQKVSTVSASDLLCANIVAAYPELLTLQKDQQSIDALVYTRLGESLLTLADLECHLCLSPMVQPITCPCGHSWCKNCLLKSLDHSRDCPMCRFKLPPIGYFMMRPNNRIMDRLIRTISNAHRPVQAVTSKTVPSFPVSDAYAHSTPLSVATLGLNGAPTTISSASTHSNSAFTELEAEPCGTLIETLNRGDTPFKAIEKIPLFICSLVFPGSSQGYHVVEPRYRVLIKRCLESNRRFGIVMPRPSHADESPCMDHGTLVYIKRFDPLFNCDIVSTCDGNLPHYVLEVTALHRFHIISIEKNTAGYYEGYVERVEDIEPEDECNRDRTGDASTGLLPVDNGAGNTSTNLDIQARSEFHSPHHYHQQQQGGKFQQHYNYPTSSVSAPKPQQPSSTPQWRYNQDWDPSALVTLIYKARHFVLKLLASLPMAARHHFERQHGKMPDDPAELSFWLAEFLPLNPYVLYALLPLKSVTGRMRLICSWIDQTLIDQQQQSQIRQ</sequence>
<dbReference type="GO" id="GO:0008270">
    <property type="term" value="F:zinc ion binding"/>
    <property type="evidence" value="ECO:0007669"/>
    <property type="project" value="UniProtKB-KW"/>
</dbReference>
<dbReference type="VEuPathDB" id="FungiDB:BDEG_22235"/>
<dbReference type="Gene3D" id="1.20.58.1480">
    <property type="match status" value="1"/>
</dbReference>
<reference evidence="4 5" key="2">
    <citation type="submission" date="2016-05" db="EMBL/GenBank/DDBJ databases">
        <title>Lineage-specific infection strategies underlie the spectrum of fungal disease in amphibians.</title>
        <authorList>
            <person name="Cuomo C.A."/>
            <person name="Farrer R.A."/>
            <person name="James T."/>
            <person name="Longcore J."/>
            <person name="Birren B."/>
        </authorList>
    </citation>
    <scope>NUCLEOTIDE SEQUENCE [LARGE SCALE GENOMIC DNA]</scope>
    <source>
        <strain evidence="4 5">JEL423</strain>
    </source>
</reference>
<feature type="compositionally biased region" description="Basic and acidic residues" evidence="2">
    <location>
        <begin position="758"/>
        <end position="769"/>
    </location>
</feature>
<dbReference type="Pfam" id="PF02190">
    <property type="entry name" value="LON_substr_bdg"/>
    <property type="match status" value="1"/>
</dbReference>
<evidence type="ECO:0000313" key="5">
    <source>
        <dbReference type="Proteomes" id="UP000077115"/>
    </source>
</evidence>
<dbReference type="Gene3D" id="3.30.40.10">
    <property type="entry name" value="Zinc/RING finger domain, C3HC4 (zinc finger)"/>
    <property type="match status" value="1"/>
</dbReference>
<dbReference type="SUPFAM" id="SSF88697">
    <property type="entry name" value="PUA domain-like"/>
    <property type="match status" value="1"/>
</dbReference>
<protein>
    <recommendedName>
        <fullName evidence="3">RING-type domain-containing protein</fullName>
    </recommendedName>
</protein>
<dbReference type="GO" id="GO:0061630">
    <property type="term" value="F:ubiquitin protein ligase activity"/>
    <property type="evidence" value="ECO:0007669"/>
    <property type="project" value="TreeGrafter"/>
</dbReference>
<dbReference type="SMART" id="SM00464">
    <property type="entry name" value="LON"/>
    <property type="match status" value="1"/>
</dbReference>
<dbReference type="SUPFAM" id="SSF57850">
    <property type="entry name" value="RING/U-box"/>
    <property type="match status" value="1"/>
</dbReference>